<evidence type="ECO:0000313" key="2">
    <source>
        <dbReference type="Proteomes" id="UP000199623"/>
    </source>
</evidence>
<dbReference type="Proteomes" id="UP000199623">
    <property type="component" value="Unassembled WGS sequence"/>
</dbReference>
<dbReference type="RefSeq" id="WP_176946847.1">
    <property type="nucleotide sequence ID" value="NZ_FNCC01000008.1"/>
</dbReference>
<protein>
    <submittedName>
        <fullName evidence="1">Uncharacterized protein</fullName>
    </submittedName>
</protein>
<evidence type="ECO:0000313" key="1">
    <source>
        <dbReference type="EMBL" id="SDG49112.1"/>
    </source>
</evidence>
<gene>
    <name evidence="1" type="ORF">SAMN05216553_108318</name>
</gene>
<organism evidence="1 2">
    <name type="scientific">Lentzea fradiae</name>
    <dbReference type="NCBI Taxonomy" id="200378"/>
    <lineage>
        <taxon>Bacteria</taxon>
        <taxon>Bacillati</taxon>
        <taxon>Actinomycetota</taxon>
        <taxon>Actinomycetes</taxon>
        <taxon>Pseudonocardiales</taxon>
        <taxon>Pseudonocardiaceae</taxon>
        <taxon>Lentzea</taxon>
    </lineage>
</organism>
<keyword evidence="2" id="KW-1185">Reference proteome</keyword>
<sequence>MSKRRRTEMDALRQVDLLLAAMAPSGDRVVRTAVWVPEARRGERR</sequence>
<dbReference type="AlphaFoldDB" id="A0A1G7UNH4"/>
<proteinExistence type="predicted"/>
<name>A0A1G7UNH4_9PSEU</name>
<reference evidence="2" key="1">
    <citation type="submission" date="2016-10" db="EMBL/GenBank/DDBJ databases">
        <authorList>
            <person name="Varghese N."/>
            <person name="Submissions S."/>
        </authorList>
    </citation>
    <scope>NUCLEOTIDE SEQUENCE [LARGE SCALE GENOMIC DNA]</scope>
    <source>
        <strain evidence="2">CGMCC 4.3506</strain>
    </source>
</reference>
<dbReference type="EMBL" id="FNCC01000008">
    <property type="protein sequence ID" value="SDG49112.1"/>
    <property type="molecule type" value="Genomic_DNA"/>
</dbReference>
<accession>A0A1G7UNH4</accession>